<gene>
    <name evidence="1" type="ORF">METZ01_LOCUS292256</name>
</gene>
<protein>
    <submittedName>
        <fullName evidence="1">Uncharacterized protein</fullName>
    </submittedName>
</protein>
<dbReference type="EMBL" id="UINC01088833">
    <property type="protein sequence ID" value="SVC39402.1"/>
    <property type="molecule type" value="Genomic_DNA"/>
</dbReference>
<feature type="non-terminal residue" evidence="1">
    <location>
        <position position="1"/>
    </location>
</feature>
<dbReference type="AlphaFoldDB" id="A0A382LWJ2"/>
<organism evidence="1">
    <name type="scientific">marine metagenome</name>
    <dbReference type="NCBI Taxonomy" id="408172"/>
    <lineage>
        <taxon>unclassified sequences</taxon>
        <taxon>metagenomes</taxon>
        <taxon>ecological metagenomes</taxon>
    </lineage>
</organism>
<proteinExistence type="predicted"/>
<evidence type="ECO:0000313" key="1">
    <source>
        <dbReference type="EMBL" id="SVC39402.1"/>
    </source>
</evidence>
<reference evidence="1" key="1">
    <citation type="submission" date="2018-05" db="EMBL/GenBank/DDBJ databases">
        <authorList>
            <person name="Lanie J.A."/>
            <person name="Ng W.-L."/>
            <person name="Kazmierczak K.M."/>
            <person name="Andrzejewski T.M."/>
            <person name="Davidsen T.M."/>
            <person name="Wayne K.J."/>
            <person name="Tettelin H."/>
            <person name="Glass J.I."/>
            <person name="Rusch D."/>
            <person name="Podicherti R."/>
            <person name="Tsui H.-C.T."/>
            <person name="Winkler M.E."/>
        </authorList>
    </citation>
    <scope>NUCLEOTIDE SEQUENCE</scope>
</reference>
<accession>A0A382LWJ2</accession>
<sequence>RKLALLVGPQKSEVTVNTGRVNVVCVKSFAPGAPLKIQQFRLK</sequence>
<name>A0A382LWJ2_9ZZZZ</name>